<evidence type="ECO:0000313" key="4">
    <source>
        <dbReference type="Proteomes" id="UP000012065"/>
    </source>
</evidence>
<accession>M5CE35</accession>
<name>M5CE35_THACB</name>
<gene>
    <name evidence="3" type="ORF">BN14_12421</name>
</gene>
<feature type="domain" description="ABC transporter" evidence="2">
    <location>
        <begin position="1"/>
        <end position="84"/>
    </location>
</feature>
<dbReference type="EMBL" id="CAOJ01020416">
    <property type="protein sequence ID" value="CCO38253.1"/>
    <property type="molecule type" value="Genomic_DNA"/>
</dbReference>
<organism evidence="3 4">
    <name type="scientific">Thanatephorus cucumeris (strain AG1-IB / isolate 7/3/14)</name>
    <name type="common">Lettuce bottom rot fungus</name>
    <name type="synonym">Rhizoctonia solani</name>
    <dbReference type="NCBI Taxonomy" id="1108050"/>
    <lineage>
        <taxon>Eukaryota</taxon>
        <taxon>Fungi</taxon>
        <taxon>Dikarya</taxon>
        <taxon>Basidiomycota</taxon>
        <taxon>Agaricomycotina</taxon>
        <taxon>Agaricomycetes</taxon>
        <taxon>Cantharellales</taxon>
        <taxon>Ceratobasidiaceae</taxon>
        <taxon>Rhizoctonia</taxon>
        <taxon>Rhizoctonia solani AG-1</taxon>
    </lineage>
</organism>
<reference evidence="3 4" key="1">
    <citation type="journal article" date="2013" name="J. Biotechnol.">
        <title>Establishment and interpretation of the genome sequence of the phytopathogenic fungus Rhizoctonia solani AG1-IB isolate 7/3/14.</title>
        <authorList>
            <person name="Wibberg D.W."/>
            <person name="Jelonek L.J."/>
            <person name="Rupp O.R."/>
            <person name="Hennig M.H."/>
            <person name="Eikmeyer F.E."/>
            <person name="Goesmann A.G."/>
            <person name="Hartmann A.H."/>
            <person name="Borriss R.B."/>
            <person name="Grosch R.G."/>
            <person name="Puehler A.P."/>
            <person name="Schlueter A.S."/>
        </authorList>
    </citation>
    <scope>NUCLEOTIDE SEQUENCE [LARGE SCALE GENOMIC DNA]</scope>
    <source>
        <strain evidence="4">AG1-IB / isolate 7/3/14</strain>
    </source>
</reference>
<dbReference type="PANTHER" id="PTHR19241">
    <property type="entry name" value="ATP-BINDING CASSETTE TRANSPORTER"/>
    <property type="match status" value="1"/>
</dbReference>
<dbReference type="Proteomes" id="UP000012065">
    <property type="component" value="Unassembled WGS sequence"/>
</dbReference>
<evidence type="ECO:0000256" key="1">
    <source>
        <dbReference type="ARBA" id="ARBA00022448"/>
    </source>
</evidence>
<dbReference type="GO" id="GO:0005524">
    <property type="term" value="F:ATP binding"/>
    <property type="evidence" value="ECO:0007669"/>
    <property type="project" value="InterPro"/>
</dbReference>
<evidence type="ECO:0000259" key="2">
    <source>
        <dbReference type="Pfam" id="PF00005"/>
    </source>
</evidence>
<dbReference type="SUPFAM" id="SSF52540">
    <property type="entry name" value="P-loop containing nucleoside triphosphate hydrolases"/>
    <property type="match status" value="1"/>
</dbReference>
<evidence type="ECO:0000313" key="3">
    <source>
        <dbReference type="EMBL" id="CCO38253.1"/>
    </source>
</evidence>
<sequence length="96" mass="10276">MGASGAGKTTLLDVLAGRKTIGVIHGDILIGGERTGVAFQRGTAYCEQLDVHESTATVREALRFSAYLRQPYEVSKEEKDAYVEEASDLASKLASV</sequence>
<dbReference type="InterPro" id="IPR027417">
    <property type="entry name" value="P-loop_NTPase"/>
</dbReference>
<dbReference type="HOGENOM" id="CLU_000604_67_1_1"/>
<dbReference type="GO" id="GO:0016887">
    <property type="term" value="F:ATP hydrolysis activity"/>
    <property type="evidence" value="ECO:0007669"/>
    <property type="project" value="InterPro"/>
</dbReference>
<proteinExistence type="predicted"/>
<dbReference type="Pfam" id="PF00005">
    <property type="entry name" value="ABC_tran"/>
    <property type="match status" value="1"/>
</dbReference>
<protein>
    <submittedName>
        <fullName evidence="3">Rhizoctonia solani AG1-IB WGS project CAOJ00000000 data, isolate 7/3/14, contig 27186</fullName>
    </submittedName>
</protein>
<dbReference type="AlphaFoldDB" id="M5CE35"/>
<dbReference type="InterPro" id="IPR003439">
    <property type="entry name" value="ABC_transporter-like_ATP-bd"/>
</dbReference>
<keyword evidence="1" id="KW-0813">Transport</keyword>
<comment type="caution">
    <text evidence="3">The sequence shown here is derived from an EMBL/GenBank/DDBJ whole genome shotgun (WGS) entry which is preliminary data.</text>
</comment>
<dbReference type="Gene3D" id="3.40.50.300">
    <property type="entry name" value="P-loop containing nucleotide triphosphate hydrolases"/>
    <property type="match status" value="1"/>
</dbReference>